<gene>
    <name evidence="1" type="ORF">TASK_LOCUS320</name>
</gene>
<dbReference type="AlphaFoldDB" id="A0A3P6NYM5"/>
<evidence type="ECO:0000313" key="1">
    <source>
        <dbReference type="EMBL" id="VDK20665.1"/>
    </source>
</evidence>
<reference evidence="1 2" key="1">
    <citation type="submission" date="2018-11" db="EMBL/GenBank/DDBJ databases">
        <authorList>
            <consortium name="Pathogen Informatics"/>
        </authorList>
    </citation>
    <scope>NUCLEOTIDE SEQUENCE [LARGE SCALE GENOMIC DNA]</scope>
</reference>
<protein>
    <submittedName>
        <fullName evidence="1">Uncharacterized protein</fullName>
    </submittedName>
</protein>
<evidence type="ECO:0000313" key="2">
    <source>
        <dbReference type="Proteomes" id="UP000282613"/>
    </source>
</evidence>
<name>A0A3P6NYM5_TAEAS</name>
<dbReference type="Proteomes" id="UP000282613">
    <property type="component" value="Unassembled WGS sequence"/>
</dbReference>
<organism evidence="1 2">
    <name type="scientific">Taenia asiatica</name>
    <name type="common">Asian tapeworm</name>
    <dbReference type="NCBI Taxonomy" id="60517"/>
    <lineage>
        <taxon>Eukaryota</taxon>
        <taxon>Metazoa</taxon>
        <taxon>Spiralia</taxon>
        <taxon>Lophotrochozoa</taxon>
        <taxon>Platyhelminthes</taxon>
        <taxon>Cestoda</taxon>
        <taxon>Eucestoda</taxon>
        <taxon>Cyclophyllidea</taxon>
        <taxon>Taeniidae</taxon>
        <taxon>Taenia</taxon>
    </lineage>
</organism>
<proteinExistence type="predicted"/>
<dbReference type="EMBL" id="UYRS01000036">
    <property type="protein sequence ID" value="VDK20665.1"/>
    <property type="molecule type" value="Genomic_DNA"/>
</dbReference>
<sequence>MIERTIARRSTETRFSDTEPVNRRVLRISTKRPKPLSSRTSRLDFSSDLVSCLVIVRRFLSDPSARITGVASRPRQVGKTWRQLQRSVKWRYFKMC</sequence>
<accession>A0A3P6NYM5</accession>
<keyword evidence="2" id="KW-1185">Reference proteome</keyword>